<accession>A0A1B0AEY9</accession>
<protein>
    <submittedName>
        <fullName evidence="1">Uncharacterized protein</fullName>
    </submittedName>
</protein>
<reference evidence="2" key="1">
    <citation type="submission" date="2014-03" db="EMBL/GenBank/DDBJ databases">
        <authorList>
            <person name="Aksoy S."/>
            <person name="Warren W."/>
            <person name="Wilson R.K."/>
        </authorList>
    </citation>
    <scope>NUCLEOTIDE SEQUENCE [LARGE SCALE GENOMIC DNA]</scope>
    <source>
        <strain evidence="2">IAEA</strain>
    </source>
</reference>
<sequence length="103" mass="11535">MDNLKRKIRNSPCKLFPVATTTQIAICSSIAAICDTSFSAIYFAQSTQAQLSFKITNLIIYDELSSLHNSDRLIQTLVSWISELLNAQIRESSCVPLIHSEQE</sequence>
<dbReference type="Proteomes" id="UP000092445">
    <property type="component" value="Unassembled WGS sequence"/>
</dbReference>
<dbReference type="EnsemblMetazoa" id="GPAI043603-RA">
    <property type="protein sequence ID" value="GPAI043603-PA"/>
    <property type="gene ID" value="GPAI043603"/>
</dbReference>
<evidence type="ECO:0000313" key="2">
    <source>
        <dbReference type="Proteomes" id="UP000092445"/>
    </source>
</evidence>
<dbReference type="VEuPathDB" id="VectorBase:GPAI043603"/>
<keyword evidence="2" id="KW-1185">Reference proteome</keyword>
<dbReference type="AlphaFoldDB" id="A0A1B0AEY9"/>
<organism evidence="1 2">
    <name type="scientific">Glossina pallidipes</name>
    <name type="common">Tsetse fly</name>
    <dbReference type="NCBI Taxonomy" id="7398"/>
    <lineage>
        <taxon>Eukaryota</taxon>
        <taxon>Metazoa</taxon>
        <taxon>Ecdysozoa</taxon>
        <taxon>Arthropoda</taxon>
        <taxon>Hexapoda</taxon>
        <taxon>Insecta</taxon>
        <taxon>Pterygota</taxon>
        <taxon>Neoptera</taxon>
        <taxon>Endopterygota</taxon>
        <taxon>Diptera</taxon>
        <taxon>Brachycera</taxon>
        <taxon>Muscomorpha</taxon>
        <taxon>Hippoboscoidea</taxon>
        <taxon>Glossinidae</taxon>
        <taxon>Glossina</taxon>
    </lineage>
</organism>
<evidence type="ECO:0000313" key="1">
    <source>
        <dbReference type="EnsemblMetazoa" id="GPAI043603-PA"/>
    </source>
</evidence>
<proteinExistence type="predicted"/>
<reference evidence="1" key="2">
    <citation type="submission" date="2020-05" db="UniProtKB">
        <authorList>
            <consortium name="EnsemblMetazoa"/>
        </authorList>
    </citation>
    <scope>IDENTIFICATION</scope>
    <source>
        <strain evidence="1">IAEA</strain>
    </source>
</reference>
<name>A0A1B0AEY9_GLOPL</name>